<gene>
    <name evidence="2" type="ordered locus">HRM2_27140</name>
</gene>
<dbReference type="Gene3D" id="1.25.40.10">
    <property type="entry name" value="Tetratricopeptide repeat domain"/>
    <property type="match status" value="1"/>
</dbReference>
<dbReference type="KEGG" id="dat:HRM2_27140"/>
<dbReference type="Proteomes" id="UP000000442">
    <property type="component" value="Chromosome"/>
</dbReference>
<dbReference type="InterPro" id="IPR011990">
    <property type="entry name" value="TPR-like_helical_dom_sf"/>
</dbReference>
<dbReference type="HOGENOM" id="CLU_2478213_0_0_7"/>
<keyword evidence="3" id="KW-1185">Reference proteome</keyword>
<proteinExistence type="predicted"/>
<dbReference type="InterPro" id="IPR019734">
    <property type="entry name" value="TPR_rpt"/>
</dbReference>
<protein>
    <submittedName>
        <fullName evidence="2">TPR repeat family protein</fullName>
    </submittedName>
</protein>
<dbReference type="RefSeq" id="WP_015904569.1">
    <property type="nucleotide sequence ID" value="NC_012108.1"/>
</dbReference>
<name>C0QI70_DESAH</name>
<evidence type="ECO:0000313" key="2">
    <source>
        <dbReference type="EMBL" id="ACN15806.1"/>
    </source>
</evidence>
<accession>C0QI70</accession>
<dbReference type="SUPFAM" id="SSF48452">
    <property type="entry name" value="TPR-like"/>
    <property type="match status" value="1"/>
</dbReference>
<evidence type="ECO:0000256" key="1">
    <source>
        <dbReference type="PROSITE-ProRule" id="PRU00339"/>
    </source>
</evidence>
<sequence>MADREIYTLELGLVHEAQGHYKKATAHFSGALKNDPGNQILISALDRVASRHKDSADLSALSGLVEQWVSLVLLSQRLAILGRNLDA</sequence>
<evidence type="ECO:0000313" key="3">
    <source>
        <dbReference type="Proteomes" id="UP000000442"/>
    </source>
</evidence>
<keyword evidence="1" id="KW-0802">TPR repeat</keyword>
<dbReference type="EMBL" id="CP001087">
    <property type="protein sequence ID" value="ACN15806.1"/>
    <property type="molecule type" value="Genomic_DNA"/>
</dbReference>
<reference evidence="2 3" key="1">
    <citation type="journal article" date="2009" name="Environ. Microbiol.">
        <title>Genome sequence of Desulfobacterium autotrophicum HRM2, a marine sulfate reducer oxidizing organic carbon completely to carbon dioxide.</title>
        <authorList>
            <person name="Strittmatter A.W."/>
            <person name="Liesegang H."/>
            <person name="Rabus R."/>
            <person name="Decker I."/>
            <person name="Amann J."/>
            <person name="Andres S."/>
            <person name="Henne A."/>
            <person name="Fricke W.F."/>
            <person name="Martinez-Arias R."/>
            <person name="Bartels D."/>
            <person name="Goesmann A."/>
            <person name="Krause L."/>
            <person name="Puehler A."/>
            <person name="Klenk H.P."/>
            <person name="Richter M."/>
            <person name="Schuler M."/>
            <person name="Gloeckner F.O."/>
            <person name="Meyerdierks A."/>
            <person name="Gottschalk G."/>
            <person name="Amann R."/>
        </authorList>
    </citation>
    <scope>NUCLEOTIDE SEQUENCE [LARGE SCALE GENOMIC DNA]</scope>
    <source>
        <strain evidence="3">ATCC 43914 / DSM 3382 / HRM2</strain>
    </source>
</reference>
<organism evidence="2 3">
    <name type="scientific">Desulforapulum autotrophicum (strain ATCC 43914 / DSM 3382 / VKM B-1955 / HRM2)</name>
    <name type="common">Desulfobacterium autotrophicum</name>
    <dbReference type="NCBI Taxonomy" id="177437"/>
    <lineage>
        <taxon>Bacteria</taxon>
        <taxon>Pseudomonadati</taxon>
        <taxon>Thermodesulfobacteriota</taxon>
        <taxon>Desulfobacteria</taxon>
        <taxon>Desulfobacterales</taxon>
        <taxon>Desulfobacteraceae</taxon>
        <taxon>Desulforapulum</taxon>
    </lineage>
</organism>
<feature type="repeat" description="TPR" evidence="1">
    <location>
        <begin position="5"/>
        <end position="38"/>
    </location>
</feature>
<dbReference type="AlphaFoldDB" id="C0QI70"/>
<dbReference type="PROSITE" id="PS50005">
    <property type="entry name" value="TPR"/>
    <property type="match status" value="1"/>
</dbReference>
<dbReference type="STRING" id="177437.HRM2_27140"/>